<name>A0ABD3PE29_9STRA</name>
<accession>A0ABD3PE29</accession>
<feature type="region of interest" description="Disordered" evidence="1">
    <location>
        <begin position="123"/>
        <end position="148"/>
    </location>
</feature>
<gene>
    <name evidence="2" type="ORF">HJC23_007076</name>
</gene>
<organism evidence="2 3">
    <name type="scientific">Cyclotella cryptica</name>
    <dbReference type="NCBI Taxonomy" id="29204"/>
    <lineage>
        <taxon>Eukaryota</taxon>
        <taxon>Sar</taxon>
        <taxon>Stramenopiles</taxon>
        <taxon>Ochrophyta</taxon>
        <taxon>Bacillariophyta</taxon>
        <taxon>Coscinodiscophyceae</taxon>
        <taxon>Thalassiosirophycidae</taxon>
        <taxon>Stephanodiscales</taxon>
        <taxon>Stephanodiscaceae</taxon>
        <taxon>Cyclotella</taxon>
    </lineage>
</organism>
<evidence type="ECO:0000313" key="2">
    <source>
        <dbReference type="EMBL" id="KAL3784620.1"/>
    </source>
</evidence>
<feature type="region of interest" description="Disordered" evidence="1">
    <location>
        <begin position="1"/>
        <end position="36"/>
    </location>
</feature>
<evidence type="ECO:0000256" key="1">
    <source>
        <dbReference type="SAM" id="MobiDB-lite"/>
    </source>
</evidence>
<comment type="caution">
    <text evidence="2">The sequence shown here is derived from an EMBL/GenBank/DDBJ whole genome shotgun (WGS) entry which is preliminary data.</text>
</comment>
<feature type="region of interest" description="Disordered" evidence="1">
    <location>
        <begin position="178"/>
        <end position="198"/>
    </location>
</feature>
<dbReference type="Gene3D" id="1.25.40.20">
    <property type="entry name" value="Ankyrin repeat-containing domain"/>
    <property type="match status" value="1"/>
</dbReference>
<feature type="compositionally biased region" description="Polar residues" evidence="1">
    <location>
        <begin position="25"/>
        <end position="36"/>
    </location>
</feature>
<dbReference type="EMBL" id="JABMIG020000232">
    <property type="protein sequence ID" value="KAL3784620.1"/>
    <property type="molecule type" value="Genomic_DNA"/>
</dbReference>
<proteinExistence type="predicted"/>
<protein>
    <submittedName>
        <fullName evidence="2">Uncharacterized protein</fullName>
    </submittedName>
</protein>
<evidence type="ECO:0000313" key="3">
    <source>
        <dbReference type="Proteomes" id="UP001516023"/>
    </source>
</evidence>
<dbReference type="Proteomes" id="UP001516023">
    <property type="component" value="Unassembled WGS sequence"/>
</dbReference>
<sequence>MRMQSPASTGLLPASYSRRRRNRPNESTTESTTNVYRQEEREAKFNRDLFEAARRCDLTSISEALAKGGSVDWKNEKEGGKTALHVCVGDGLDGLADDIVHIICWVGTSLRYIRWWRRDDESAHGRKGSVDVNKKKRGEKDDELPHGMHKEDHGLVDDMGFCCYCLQLFELVSCERKGNGEKSGWKNGDGRPSEDGAK</sequence>
<reference evidence="2 3" key="1">
    <citation type="journal article" date="2020" name="G3 (Bethesda)">
        <title>Improved Reference Genome for Cyclotella cryptica CCMP332, a Model for Cell Wall Morphogenesis, Salinity Adaptation, and Lipid Production in Diatoms (Bacillariophyta).</title>
        <authorList>
            <person name="Roberts W.R."/>
            <person name="Downey K.M."/>
            <person name="Ruck E.C."/>
            <person name="Traller J.C."/>
            <person name="Alverson A.J."/>
        </authorList>
    </citation>
    <scope>NUCLEOTIDE SEQUENCE [LARGE SCALE GENOMIC DNA]</scope>
    <source>
        <strain evidence="2 3">CCMP332</strain>
    </source>
</reference>
<keyword evidence="3" id="KW-1185">Reference proteome</keyword>
<dbReference type="InterPro" id="IPR036770">
    <property type="entry name" value="Ankyrin_rpt-contain_sf"/>
</dbReference>
<dbReference type="AlphaFoldDB" id="A0ABD3PE29"/>